<evidence type="ECO:0000313" key="12">
    <source>
        <dbReference type="Ensembl" id="ENSSANP00000015782.1"/>
    </source>
</evidence>
<dbReference type="FunFam" id="2.40.30.10:FF:000005">
    <property type="entry name" value="Elongation factor 1-alpha"/>
    <property type="match status" value="1"/>
</dbReference>
<comment type="similarity">
    <text evidence="2 10">Belongs to the TRAFAC class translation factor GTPase superfamily. Classic translation factor GTPase family. EF-Tu/EF-1A subfamily.</text>
</comment>
<dbReference type="GO" id="GO:0005525">
    <property type="term" value="F:GTP binding"/>
    <property type="evidence" value="ECO:0007669"/>
    <property type="project" value="UniProtKB-UniRule"/>
</dbReference>
<dbReference type="InterPro" id="IPR009000">
    <property type="entry name" value="Transl_B-barrel_sf"/>
</dbReference>
<evidence type="ECO:0000256" key="8">
    <source>
        <dbReference type="ARBA" id="ARBA00049117"/>
    </source>
</evidence>
<evidence type="ECO:0000256" key="10">
    <source>
        <dbReference type="RuleBase" id="RU000325"/>
    </source>
</evidence>
<dbReference type="PROSITE" id="PS51722">
    <property type="entry name" value="G_TR_2"/>
    <property type="match status" value="1"/>
</dbReference>
<accession>A0A671L8D7</accession>
<dbReference type="InterPro" id="IPR004539">
    <property type="entry name" value="Transl_elong_EF1A_euk/arc"/>
</dbReference>
<dbReference type="Pfam" id="PF03144">
    <property type="entry name" value="GTP_EFTU_D2"/>
    <property type="match status" value="1"/>
</dbReference>
<dbReference type="CDD" id="cd01883">
    <property type="entry name" value="EF1_alpha"/>
    <property type="match status" value="1"/>
</dbReference>
<dbReference type="FunFam" id="2.40.30.10:FF:000003">
    <property type="entry name" value="Elongation factor 1-alpha"/>
    <property type="match status" value="1"/>
</dbReference>
<evidence type="ECO:0000256" key="5">
    <source>
        <dbReference type="ARBA" id="ARBA00022768"/>
    </source>
</evidence>
<dbReference type="Ensembl" id="ENSSANT00000016842.1">
    <property type="protein sequence ID" value="ENSSANP00000015782.1"/>
    <property type="gene ID" value="ENSSANG00000007188.1"/>
</dbReference>
<dbReference type="NCBIfam" id="NF008969">
    <property type="entry name" value="PRK12317.1"/>
    <property type="match status" value="1"/>
</dbReference>
<dbReference type="SUPFAM" id="SSF52540">
    <property type="entry name" value="P-loop containing nucleoside triphosphate hydrolases"/>
    <property type="match status" value="1"/>
</dbReference>
<dbReference type="InterPro" id="IPR027417">
    <property type="entry name" value="P-loop_NTPase"/>
</dbReference>
<evidence type="ECO:0000256" key="7">
    <source>
        <dbReference type="ARBA" id="ARBA00023134"/>
    </source>
</evidence>
<keyword evidence="13" id="KW-1185">Reference proteome</keyword>
<comment type="function">
    <text evidence="10">This protein promotes the GTP-dependent binding of aminoacyl-tRNA to the A-site of ribosomes during protein biosynthesis.</text>
</comment>
<dbReference type="PRINTS" id="PR00315">
    <property type="entry name" value="ELONGATNFCT"/>
</dbReference>
<reference evidence="12" key="2">
    <citation type="submission" date="2025-09" db="UniProtKB">
        <authorList>
            <consortium name="Ensembl"/>
        </authorList>
    </citation>
    <scope>IDENTIFICATION</scope>
</reference>
<dbReference type="GO" id="GO:0003924">
    <property type="term" value="F:GTPase activity"/>
    <property type="evidence" value="ECO:0007669"/>
    <property type="project" value="UniProtKB-UniRule"/>
</dbReference>
<organism evidence="12 13">
    <name type="scientific">Sinocyclocheilus anshuiensis</name>
    <dbReference type="NCBI Taxonomy" id="1608454"/>
    <lineage>
        <taxon>Eukaryota</taxon>
        <taxon>Metazoa</taxon>
        <taxon>Chordata</taxon>
        <taxon>Craniata</taxon>
        <taxon>Vertebrata</taxon>
        <taxon>Euteleostomi</taxon>
        <taxon>Actinopterygii</taxon>
        <taxon>Neopterygii</taxon>
        <taxon>Teleostei</taxon>
        <taxon>Ostariophysi</taxon>
        <taxon>Cypriniformes</taxon>
        <taxon>Cyprinidae</taxon>
        <taxon>Cyprininae</taxon>
        <taxon>Sinocyclocheilus</taxon>
    </lineage>
</organism>
<comment type="function">
    <text evidence="9">Translation elongation factor that catalyzes the GTP-dependent binding of aminoacyl-tRNA (aa-tRNA) to the A-site of ribosomes during the elongation phase of protein synthesis. Base pairing between the mRNA codon and the aa-tRNA anticodon promotes GTP hydrolysis, releasing the aa-tRNA from EEF1A1 and allowing its accommodation into the ribosome. The growing protein chain is subsequently transferred from the P-site peptidyl tRNA to the A-site aa-tRNA, extending it by one amino acid through ribosome-catalyzed peptide bond formation.</text>
</comment>
<dbReference type="SUPFAM" id="SSF50447">
    <property type="entry name" value="Translation proteins"/>
    <property type="match status" value="1"/>
</dbReference>
<proteinExistence type="inferred from homology"/>
<evidence type="ECO:0000256" key="4">
    <source>
        <dbReference type="ARBA" id="ARBA00022741"/>
    </source>
</evidence>
<keyword evidence="3" id="KW-0963">Cytoplasm</keyword>
<dbReference type="Pfam" id="PF22594">
    <property type="entry name" value="GTP-eEF1A_C"/>
    <property type="match status" value="1"/>
</dbReference>
<feature type="domain" description="Tr-type G" evidence="11">
    <location>
        <begin position="5"/>
        <end position="242"/>
    </location>
</feature>
<dbReference type="InterPro" id="IPR000795">
    <property type="entry name" value="T_Tr_GTP-bd_dom"/>
</dbReference>
<comment type="subcellular location">
    <subcellularLocation>
        <location evidence="1">Cytoplasm</location>
    </subcellularLocation>
</comment>
<keyword evidence="5 10" id="KW-0251">Elongation factor</keyword>
<dbReference type="Gene3D" id="2.40.30.10">
    <property type="entry name" value="Translation factors"/>
    <property type="match status" value="2"/>
</dbReference>
<dbReference type="PROSITE" id="PS00301">
    <property type="entry name" value="G_TR_1"/>
    <property type="match status" value="1"/>
</dbReference>
<dbReference type="InterPro" id="IPR004161">
    <property type="entry name" value="EFTu-like_2"/>
</dbReference>
<evidence type="ECO:0000256" key="1">
    <source>
        <dbReference type="ARBA" id="ARBA00004496"/>
    </source>
</evidence>
<dbReference type="GO" id="GO:0005737">
    <property type="term" value="C:cytoplasm"/>
    <property type="evidence" value="ECO:0007669"/>
    <property type="project" value="UniProtKB-SubCell"/>
</dbReference>
<keyword evidence="7 10" id="KW-0342">GTP-binding</keyword>
<keyword evidence="4 10" id="KW-0547">Nucleotide-binding</keyword>
<dbReference type="InterPro" id="IPR050100">
    <property type="entry name" value="TRAFAC_GTPase_members"/>
</dbReference>
<dbReference type="InterPro" id="IPR009001">
    <property type="entry name" value="Transl_elong_EF1A/Init_IF2_C"/>
</dbReference>
<dbReference type="AlphaFoldDB" id="A0A671L8D7"/>
<dbReference type="Gene3D" id="3.40.50.300">
    <property type="entry name" value="P-loop containing nucleotide triphosphate hydrolases"/>
    <property type="match status" value="1"/>
</dbReference>
<keyword evidence="6" id="KW-0648">Protein biosynthesis</keyword>
<protein>
    <recommendedName>
        <fullName evidence="10">Elongation factor 1-alpha</fullName>
    </recommendedName>
</protein>
<evidence type="ECO:0000256" key="9">
    <source>
        <dbReference type="ARBA" id="ARBA00054168"/>
    </source>
</evidence>
<name>A0A671L8D7_9TELE</name>
<dbReference type="SUPFAM" id="SSF50465">
    <property type="entry name" value="EF-Tu/eEF-1alpha/eIF2-gamma C-terminal domain"/>
    <property type="match status" value="1"/>
</dbReference>
<dbReference type="CDD" id="cd03693">
    <property type="entry name" value="EF1_alpha_II"/>
    <property type="match status" value="1"/>
</dbReference>
<dbReference type="PANTHER" id="PTHR23115">
    <property type="entry name" value="TRANSLATION FACTOR"/>
    <property type="match status" value="1"/>
</dbReference>
<dbReference type="InterPro" id="IPR031157">
    <property type="entry name" value="G_TR_CS"/>
</dbReference>
<dbReference type="InterPro" id="IPR054696">
    <property type="entry name" value="GTP-eEF1A_C"/>
</dbReference>
<evidence type="ECO:0000256" key="2">
    <source>
        <dbReference type="ARBA" id="ARBA00007249"/>
    </source>
</evidence>
<evidence type="ECO:0000259" key="11">
    <source>
        <dbReference type="PROSITE" id="PS51722"/>
    </source>
</evidence>
<evidence type="ECO:0000256" key="3">
    <source>
        <dbReference type="ARBA" id="ARBA00022490"/>
    </source>
</evidence>
<reference evidence="12" key="1">
    <citation type="submission" date="2025-08" db="UniProtKB">
        <authorList>
            <consortium name="Ensembl"/>
        </authorList>
    </citation>
    <scope>IDENTIFICATION</scope>
</reference>
<gene>
    <name evidence="12" type="primary">LOC107696583</name>
</gene>
<dbReference type="NCBIfam" id="TIGR00483">
    <property type="entry name" value="EF-1_alpha"/>
    <property type="match status" value="1"/>
</dbReference>
<evidence type="ECO:0000256" key="6">
    <source>
        <dbReference type="ARBA" id="ARBA00022917"/>
    </source>
</evidence>
<dbReference type="FunFam" id="3.40.50.300:FF:000090">
    <property type="entry name" value="Elongation factor 1-alpha"/>
    <property type="match status" value="1"/>
</dbReference>
<comment type="catalytic activity">
    <reaction evidence="8">
        <text>GTP + H2O = GDP + phosphate + H(+)</text>
        <dbReference type="Rhea" id="RHEA:19669"/>
        <dbReference type="ChEBI" id="CHEBI:15377"/>
        <dbReference type="ChEBI" id="CHEBI:15378"/>
        <dbReference type="ChEBI" id="CHEBI:37565"/>
        <dbReference type="ChEBI" id="CHEBI:43474"/>
        <dbReference type="ChEBI" id="CHEBI:58189"/>
    </reaction>
    <physiologicalReaction direction="left-to-right" evidence="8">
        <dbReference type="Rhea" id="RHEA:19670"/>
    </physiologicalReaction>
</comment>
<dbReference type="GO" id="GO:0003746">
    <property type="term" value="F:translation elongation factor activity"/>
    <property type="evidence" value="ECO:0007669"/>
    <property type="project" value="UniProtKB-UniRule"/>
</dbReference>
<dbReference type="CDD" id="cd03705">
    <property type="entry name" value="EF1_alpha_III"/>
    <property type="match status" value="1"/>
</dbReference>
<sequence>MGKEKIHINIVVIGHVDSGKSTTTGHLIYKCGGIDKRTIEKFEKEAAEMGKGSFKYAWVLDKLKAERERGITIDIALWKFETSKYYVTIIDAPGHRDFIKNMITGTSQADCAVLIVAGGVGEFEAGISKNGQTREHALLAFTLGVKQLVVGVNKMDSTEPPYSQARFEEISKEVSAYIKKIGYNPASVAFVPISGWHGDNMLEPSTNMGWFKGWKVERKEGNANGVTLLDALDAILPPSRPTDKPLRLPLQDVYKIGGIGTVPVGRVETGVLKPGMVVTFAPANLTTEVKSVEMHHESLTEATPGDNVGFNIKNVSVKDIRRGNVAGDSKNDPPQEAGSFTAQISQGYAPVLDCHTAHIACKFAELKEKIDRRSGKKLEDNPKALKSGDAAIVEMIPGKPMCVESFSTYPPLGRFAVRDMRQTVAVGVIKSVEKKVGGAGLANERKPTWI</sequence>
<evidence type="ECO:0000313" key="13">
    <source>
        <dbReference type="Proteomes" id="UP000472260"/>
    </source>
</evidence>
<dbReference type="Proteomes" id="UP000472260">
    <property type="component" value="Unassembled WGS sequence"/>
</dbReference>
<dbReference type="Pfam" id="PF00009">
    <property type="entry name" value="GTP_EFTU"/>
    <property type="match status" value="1"/>
</dbReference>